<dbReference type="Proteomes" id="UP000030392">
    <property type="component" value="Unassembled WGS sequence"/>
</dbReference>
<feature type="domain" description="ThiD2" evidence="13">
    <location>
        <begin position="17"/>
        <end position="134"/>
    </location>
</feature>
<organism evidence="14 15">
    <name type="scientific">Prochlorococcus marinus str. PAC1</name>
    <dbReference type="NCBI Taxonomy" id="59924"/>
    <lineage>
        <taxon>Bacteria</taxon>
        <taxon>Bacillati</taxon>
        <taxon>Cyanobacteriota</taxon>
        <taxon>Cyanophyceae</taxon>
        <taxon>Synechococcales</taxon>
        <taxon>Prochlorococcaceae</taxon>
        <taxon>Prochlorococcus</taxon>
    </lineage>
</organism>
<dbReference type="HAMAP" id="MF_00097">
    <property type="entry name" value="TMP_synthase"/>
    <property type="match status" value="1"/>
</dbReference>
<dbReference type="GO" id="GO:0009228">
    <property type="term" value="P:thiamine biosynthetic process"/>
    <property type="evidence" value="ECO:0007669"/>
    <property type="project" value="UniProtKB-KW"/>
</dbReference>
<dbReference type="GO" id="GO:0004789">
    <property type="term" value="F:thiamine-phosphate diphosphorylase activity"/>
    <property type="evidence" value="ECO:0007669"/>
    <property type="project" value="UniProtKB-UniRule"/>
</dbReference>
<dbReference type="UniPathway" id="UPA00060">
    <property type="reaction ID" value="UER00141"/>
</dbReference>
<dbReference type="NCBIfam" id="TIGR00693">
    <property type="entry name" value="thiE"/>
    <property type="match status" value="1"/>
</dbReference>
<keyword evidence="2 9" id="KW-0808">Transferase</keyword>
<feature type="region of interest" description="Unknown" evidence="9">
    <location>
        <begin position="1"/>
        <end position="128"/>
    </location>
</feature>
<dbReference type="InterPro" id="IPR016229">
    <property type="entry name" value="TMP_synthase_cyanobac_bac"/>
</dbReference>
<comment type="catalytic activity">
    <reaction evidence="6 9 10">
        <text>4-methyl-5-(2-phosphooxyethyl)-thiazole + 4-amino-2-methyl-5-(diphosphooxymethyl)pyrimidine + H(+) = thiamine phosphate + diphosphate</text>
        <dbReference type="Rhea" id="RHEA:22328"/>
        <dbReference type="ChEBI" id="CHEBI:15378"/>
        <dbReference type="ChEBI" id="CHEBI:33019"/>
        <dbReference type="ChEBI" id="CHEBI:37575"/>
        <dbReference type="ChEBI" id="CHEBI:57841"/>
        <dbReference type="ChEBI" id="CHEBI:58296"/>
        <dbReference type="EC" id="2.5.1.3"/>
    </reaction>
</comment>
<dbReference type="InterPro" id="IPR022998">
    <property type="entry name" value="ThiamineP_synth_TenI"/>
</dbReference>
<sequence length="350" mass="39369">MKSIPVTPPSDNRIAQLIDANLDRAREGLRVMEDWCRFGLKRSDFSIQIKDWRQQLGVHHHNIYRKERLTSIDPAMGISHPLQTVRSTPEDVFIANSSRVQEALRVIEEFTRTTDPNLCEIASQIRYESYEIEIKVLNSTEGVNKRETLKACSVYLITSNRRDLEEVVLHALKAGVKIVQYREKVLNDNEKISQAKCLASLCKKFNSLFIVNDRIDIALAVDADGIHLGQEDMPTKIARQLIGAEKIIGRSTHCLEDIKNAEGEGCDYIGIGPIFPSETKKQLNPIGIDYLKKGLSETILPAFAIGGINKSNITKLNQINNLRIAVSNAIINSNDPFSTTEELIKFLICN</sequence>
<dbReference type="AlphaFoldDB" id="A0A0A2C3A8"/>
<evidence type="ECO:0000313" key="15">
    <source>
        <dbReference type="Proteomes" id="UP000030392"/>
    </source>
</evidence>
<gene>
    <name evidence="9" type="primary">thiE</name>
    <name evidence="14" type="ORF">EV03_0754</name>
</gene>
<comment type="function">
    <text evidence="9">Condenses 4-methyl-5-(beta-hydroxyethyl)thiazole monophosphate (THZ-P) and 2-methyl-4-amino-5-hydroxymethyl pyrimidine pyrophosphate (HMP-PP) to form thiamine monophosphate (TMP).</text>
</comment>
<dbReference type="PIRSF" id="PIRSF000512">
    <property type="entry name" value="TMP_PPase_Cyanobac_prd"/>
    <property type="match status" value="1"/>
</dbReference>
<evidence type="ECO:0000256" key="3">
    <source>
        <dbReference type="ARBA" id="ARBA00022723"/>
    </source>
</evidence>
<evidence type="ECO:0000256" key="1">
    <source>
        <dbReference type="ARBA" id="ARBA00005165"/>
    </source>
</evidence>
<reference evidence="15" key="1">
    <citation type="journal article" date="2014" name="Sci. Data">
        <title>Genomes of diverse isolates of the marine cyanobacterium Prochlorococcus.</title>
        <authorList>
            <person name="Biller S."/>
            <person name="Berube P."/>
            <person name="Thompson J."/>
            <person name="Kelly L."/>
            <person name="Roggensack S."/>
            <person name="Awad L."/>
            <person name="Roache-Johnson K."/>
            <person name="Ding H."/>
            <person name="Giovannoni S.J."/>
            <person name="Moore L.R."/>
            <person name="Chisholm S.W."/>
        </authorList>
    </citation>
    <scope>NUCLEOTIDE SEQUENCE [LARGE SCALE GENOMIC DNA]</scope>
    <source>
        <strain evidence="15">PAC1</strain>
    </source>
</reference>
<evidence type="ECO:0000259" key="12">
    <source>
        <dbReference type="Pfam" id="PF02581"/>
    </source>
</evidence>
<comment type="caution">
    <text evidence="9">Lacks conserved residue(s) required for the propagation of feature annotation.</text>
</comment>
<keyword evidence="4 9" id="KW-0460">Magnesium</keyword>
<feature type="binding site" evidence="9">
    <location>
        <position position="307"/>
    </location>
    <ligand>
        <name>2-[(2R,5Z)-2-carboxy-4-methylthiazol-5(2H)-ylidene]ethyl phosphate</name>
        <dbReference type="ChEBI" id="CHEBI:62899"/>
    </ligand>
</feature>
<dbReference type="InterPro" id="IPR034291">
    <property type="entry name" value="TMP_synthase"/>
</dbReference>
<dbReference type="FunFam" id="3.20.20.70:FF:000096">
    <property type="entry name" value="Thiamine-phosphate synthase"/>
    <property type="match status" value="1"/>
</dbReference>
<dbReference type="GO" id="GO:0000287">
    <property type="term" value="F:magnesium ion binding"/>
    <property type="evidence" value="ECO:0007669"/>
    <property type="project" value="UniProtKB-UniRule"/>
</dbReference>
<dbReference type="Pfam" id="PF17792">
    <property type="entry name" value="ThiD2"/>
    <property type="match status" value="1"/>
</dbReference>
<dbReference type="InterPro" id="IPR013785">
    <property type="entry name" value="Aldolase_TIM"/>
</dbReference>
<dbReference type="PANTHER" id="PTHR20857">
    <property type="entry name" value="THIAMINE-PHOSPHATE PYROPHOSPHORYLASE"/>
    <property type="match status" value="1"/>
</dbReference>
<feature type="binding site" evidence="9">
    <location>
        <position position="212"/>
    </location>
    <ligand>
        <name>4-amino-2-methyl-5-(diphosphooxymethyl)pyrimidine</name>
        <dbReference type="ChEBI" id="CHEBI:57841"/>
    </ligand>
</feature>
<feature type="binding site" evidence="9">
    <location>
        <begin position="180"/>
        <end position="184"/>
    </location>
    <ligand>
        <name>4-amino-2-methyl-5-(diphosphooxymethyl)pyrimidine</name>
        <dbReference type="ChEBI" id="CHEBI:57841"/>
    </ligand>
</feature>
<comment type="catalytic activity">
    <reaction evidence="7 9 10">
        <text>2-(2-carboxy-4-methylthiazol-5-yl)ethyl phosphate + 4-amino-2-methyl-5-(diphosphooxymethyl)pyrimidine + 2 H(+) = thiamine phosphate + CO2 + diphosphate</text>
        <dbReference type="Rhea" id="RHEA:47848"/>
        <dbReference type="ChEBI" id="CHEBI:15378"/>
        <dbReference type="ChEBI" id="CHEBI:16526"/>
        <dbReference type="ChEBI" id="CHEBI:33019"/>
        <dbReference type="ChEBI" id="CHEBI:37575"/>
        <dbReference type="ChEBI" id="CHEBI:57841"/>
        <dbReference type="ChEBI" id="CHEBI:62890"/>
        <dbReference type="EC" id="2.5.1.3"/>
    </reaction>
</comment>
<dbReference type="GO" id="GO:0009229">
    <property type="term" value="P:thiamine diphosphate biosynthetic process"/>
    <property type="evidence" value="ECO:0007669"/>
    <property type="project" value="UniProtKB-UniRule"/>
</dbReference>
<protein>
    <recommendedName>
        <fullName evidence="9">Thiamine-phosphate synthase</fullName>
        <shortName evidence="9">TP synthase</shortName>
        <shortName evidence="9">TPS</shortName>
        <ecNumber evidence="9">2.5.1.3</ecNumber>
    </recommendedName>
    <alternativeName>
        <fullName evidence="9">Thiamine-phosphate pyrophosphorylase</fullName>
        <shortName evidence="9">TMP pyrophosphorylase</shortName>
        <shortName evidence="9">TMP-PPase</shortName>
    </alternativeName>
</protein>
<dbReference type="EMBL" id="JNAX01000010">
    <property type="protein sequence ID" value="KGG20818.1"/>
    <property type="molecule type" value="Genomic_DNA"/>
</dbReference>
<feature type="binding site" evidence="9">
    <location>
        <position position="213"/>
    </location>
    <ligand>
        <name>Mg(2+)</name>
        <dbReference type="ChEBI" id="CHEBI:18420"/>
    </ligand>
</feature>
<feature type="binding site" evidence="9">
    <location>
        <position position="280"/>
    </location>
    <ligand>
        <name>4-amino-2-methyl-5-(diphosphooxymethyl)pyrimidine</name>
        <dbReference type="ChEBI" id="CHEBI:57841"/>
    </ligand>
</feature>
<evidence type="ECO:0000256" key="2">
    <source>
        <dbReference type="ARBA" id="ARBA00022679"/>
    </source>
</evidence>
<dbReference type="HAMAP" id="MF_01327">
    <property type="entry name" value="TMP_synthase_cyanobact"/>
    <property type="match status" value="1"/>
</dbReference>
<dbReference type="Gene3D" id="3.20.20.70">
    <property type="entry name" value="Aldolase class I"/>
    <property type="match status" value="1"/>
</dbReference>
<keyword evidence="5 9" id="KW-0784">Thiamine biosynthesis</keyword>
<comment type="cofactor">
    <cofactor evidence="9">
        <name>Mg(2+)</name>
        <dbReference type="ChEBI" id="CHEBI:18420"/>
    </cofactor>
    <text evidence="9">Binds 1 Mg(2+) ion per subunit.</text>
</comment>
<proteinExistence type="inferred from homology"/>
<feature type="binding site" evidence="9">
    <location>
        <position position="232"/>
    </location>
    <ligand>
        <name>Mg(2+)</name>
        <dbReference type="ChEBI" id="CHEBI:18420"/>
    </ligand>
</feature>
<feature type="region of interest" description="Thiamine-phosphate synthase" evidence="9">
    <location>
        <begin position="129"/>
        <end position="350"/>
    </location>
</feature>
<comment type="catalytic activity">
    <reaction evidence="8 9 10">
        <text>2-[(2R,5Z)-2-carboxy-4-methylthiazol-5(2H)-ylidene]ethyl phosphate + 4-amino-2-methyl-5-(diphosphooxymethyl)pyrimidine + 2 H(+) = thiamine phosphate + CO2 + diphosphate</text>
        <dbReference type="Rhea" id="RHEA:47844"/>
        <dbReference type="ChEBI" id="CHEBI:15378"/>
        <dbReference type="ChEBI" id="CHEBI:16526"/>
        <dbReference type="ChEBI" id="CHEBI:33019"/>
        <dbReference type="ChEBI" id="CHEBI:37575"/>
        <dbReference type="ChEBI" id="CHEBI:57841"/>
        <dbReference type="ChEBI" id="CHEBI:62899"/>
        <dbReference type="EC" id="2.5.1.3"/>
    </reaction>
</comment>
<evidence type="ECO:0000256" key="7">
    <source>
        <dbReference type="ARBA" id="ARBA00047851"/>
    </source>
</evidence>
<comment type="caution">
    <text evidence="14">The sequence shown here is derived from an EMBL/GenBank/DDBJ whole genome shotgun (WGS) entry which is preliminary data.</text>
</comment>
<accession>A0A0A2C3A8</accession>
<dbReference type="InterPro" id="IPR036206">
    <property type="entry name" value="ThiamineP_synth_sf"/>
</dbReference>
<dbReference type="CDD" id="cd00564">
    <property type="entry name" value="TMP_TenI"/>
    <property type="match status" value="1"/>
</dbReference>
<evidence type="ECO:0000256" key="9">
    <source>
        <dbReference type="HAMAP-Rule" id="MF_01327"/>
    </source>
</evidence>
<dbReference type="Pfam" id="PF02581">
    <property type="entry name" value="TMP-TENI"/>
    <property type="match status" value="1"/>
</dbReference>
<evidence type="ECO:0000256" key="11">
    <source>
        <dbReference type="RuleBase" id="RU004253"/>
    </source>
</evidence>
<dbReference type="InterPro" id="IPR041397">
    <property type="entry name" value="ThiD2"/>
</dbReference>
<dbReference type="GO" id="GO:0005737">
    <property type="term" value="C:cytoplasm"/>
    <property type="evidence" value="ECO:0007669"/>
    <property type="project" value="TreeGrafter"/>
</dbReference>
<evidence type="ECO:0000256" key="8">
    <source>
        <dbReference type="ARBA" id="ARBA00047883"/>
    </source>
</evidence>
<feature type="domain" description="Thiamine phosphate synthase/TenI" evidence="12">
    <location>
        <begin position="154"/>
        <end position="330"/>
    </location>
</feature>
<dbReference type="EC" id="2.5.1.3" evidence="9"/>
<dbReference type="NCBIfam" id="NF002727">
    <property type="entry name" value="PRK02615.1"/>
    <property type="match status" value="1"/>
</dbReference>
<name>A0A0A2C3A8_PROMR</name>
<dbReference type="SUPFAM" id="SSF51391">
    <property type="entry name" value="Thiamin phosphate synthase"/>
    <property type="match status" value="1"/>
</dbReference>
<dbReference type="PANTHER" id="PTHR20857:SF23">
    <property type="entry name" value="THIAMINE BIOSYNTHETIC BIFUNCTIONAL ENZYME"/>
    <property type="match status" value="1"/>
</dbReference>
<dbReference type="RefSeq" id="WP_036905273.1">
    <property type="nucleotide sequence ID" value="NZ_CP138967.1"/>
</dbReference>
<comment type="pathway">
    <text evidence="1 9 11">Cofactor biosynthesis; thiamine diphosphate biosynthesis; thiamine phosphate from 4-amino-2-methyl-5-diphosphomethylpyrimidine and 4-methyl-5-(2-phosphoethyl)-thiazole: step 1/1.</text>
</comment>
<evidence type="ECO:0000256" key="10">
    <source>
        <dbReference type="RuleBase" id="RU003826"/>
    </source>
</evidence>
<feature type="binding site" evidence="9">
    <location>
        <position position="251"/>
    </location>
    <ligand>
        <name>4-amino-2-methyl-5-(diphosphooxymethyl)pyrimidine</name>
        <dbReference type="ChEBI" id="CHEBI:57841"/>
    </ligand>
</feature>
<keyword evidence="3 9" id="KW-0479">Metal-binding</keyword>
<evidence type="ECO:0000256" key="6">
    <source>
        <dbReference type="ARBA" id="ARBA00047334"/>
    </source>
</evidence>
<evidence type="ECO:0000256" key="5">
    <source>
        <dbReference type="ARBA" id="ARBA00022977"/>
    </source>
</evidence>
<comment type="similarity">
    <text evidence="9 10">Belongs to the thiamine-phosphate synthase family.</text>
</comment>
<evidence type="ECO:0000256" key="4">
    <source>
        <dbReference type="ARBA" id="ARBA00022842"/>
    </source>
</evidence>
<evidence type="ECO:0000313" key="14">
    <source>
        <dbReference type="EMBL" id="KGG20818.1"/>
    </source>
</evidence>
<evidence type="ECO:0000259" key="13">
    <source>
        <dbReference type="Pfam" id="PF17792"/>
    </source>
</evidence>